<keyword evidence="2" id="KW-1185">Reference proteome</keyword>
<proteinExistence type="predicted"/>
<gene>
    <name evidence="1" type="ORF">BB31_33745</name>
</gene>
<protein>
    <submittedName>
        <fullName evidence="1">Uncharacterized protein</fullName>
    </submittedName>
</protein>
<sequence length="141" mass="14956">MVILSIAVLVVLGALCGAAFIPKVANHFGYALPGEKGLPYQVKYNGRDYRSHMTCAGAQWCEDEKTPEQRTRPYCTPRAGLGLEKGNGGTGMVKVDDVFTMFGPSHPVFTVGALPQGGTVTGVVVEASKDCYLTYDLVGGP</sequence>
<name>A0A2P2FJM6_AMYLU</name>
<evidence type="ECO:0000313" key="1">
    <source>
        <dbReference type="EMBL" id="KFU76902.1"/>
    </source>
</evidence>
<accession>A0A2P2FJM6</accession>
<dbReference type="EMBL" id="JFBM01000038">
    <property type="protein sequence ID" value="KFU76902.1"/>
    <property type="molecule type" value="Genomic_DNA"/>
</dbReference>
<evidence type="ECO:0000313" key="2">
    <source>
        <dbReference type="Proteomes" id="UP000256220"/>
    </source>
</evidence>
<comment type="caution">
    <text evidence="1">The sequence shown here is derived from an EMBL/GenBank/DDBJ whole genome shotgun (WGS) entry which is preliminary data.</text>
</comment>
<dbReference type="Proteomes" id="UP000256220">
    <property type="component" value="Unassembled WGS sequence"/>
</dbReference>
<reference evidence="1 2" key="1">
    <citation type="journal article" date="2014" name="Genome Announc.">
        <title>Draft Genome Sequence of Amycolatopsis lurida NRRL 2430, Producer of the Glycopeptide Family Antibiotic Ristocetin.</title>
        <authorList>
            <person name="Kwun M.J."/>
            <person name="Hong H.J."/>
        </authorList>
    </citation>
    <scope>NUCLEOTIDE SEQUENCE [LARGE SCALE GENOMIC DNA]</scope>
    <source>
        <strain evidence="1 2">NRRL 2430</strain>
    </source>
</reference>
<dbReference type="AlphaFoldDB" id="A0A2P2FJM6"/>
<organism evidence="1 2">
    <name type="scientific">Amycolatopsis lurida NRRL 2430</name>
    <dbReference type="NCBI Taxonomy" id="1460371"/>
    <lineage>
        <taxon>Bacteria</taxon>
        <taxon>Bacillati</taxon>
        <taxon>Actinomycetota</taxon>
        <taxon>Actinomycetes</taxon>
        <taxon>Pseudonocardiales</taxon>
        <taxon>Pseudonocardiaceae</taxon>
        <taxon>Amycolatopsis</taxon>
    </lineage>
</organism>